<feature type="domain" description="Amidohydrolase-related" evidence="6">
    <location>
        <begin position="81"/>
        <end position="439"/>
    </location>
</feature>
<gene>
    <name evidence="7" type="ORF">BDU57DRAFT_572320</name>
</gene>
<dbReference type="InterPro" id="IPR051607">
    <property type="entry name" value="Metallo-dep_hydrolases"/>
</dbReference>
<evidence type="ECO:0000313" key="7">
    <source>
        <dbReference type="EMBL" id="KAF1918237.1"/>
    </source>
</evidence>
<dbReference type="GO" id="GO:0019239">
    <property type="term" value="F:deaminase activity"/>
    <property type="evidence" value="ECO:0007669"/>
    <property type="project" value="TreeGrafter"/>
</dbReference>
<keyword evidence="3" id="KW-0378">Hydrolase</keyword>
<evidence type="ECO:0000256" key="5">
    <source>
        <dbReference type="SAM" id="SignalP"/>
    </source>
</evidence>
<dbReference type="AlphaFoldDB" id="A0A6A5QWJ2"/>
<feature type="chain" id="PRO_5025351873" description="Amidohydrolase-related domain-containing protein" evidence="5">
    <location>
        <begin position="22"/>
        <end position="504"/>
    </location>
</feature>
<proteinExistence type="predicted"/>
<dbReference type="Proteomes" id="UP000800096">
    <property type="component" value="Unassembled WGS sequence"/>
</dbReference>
<dbReference type="GO" id="GO:0005829">
    <property type="term" value="C:cytosol"/>
    <property type="evidence" value="ECO:0007669"/>
    <property type="project" value="TreeGrafter"/>
</dbReference>
<evidence type="ECO:0000256" key="4">
    <source>
        <dbReference type="ARBA" id="ARBA00022833"/>
    </source>
</evidence>
<dbReference type="OrthoDB" id="194468at2759"/>
<dbReference type="InterPro" id="IPR011059">
    <property type="entry name" value="Metal-dep_hydrolase_composite"/>
</dbReference>
<dbReference type="PANTHER" id="PTHR11271">
    <property type="entry name" value="GUANINE DEAMINASE"/>
    <property type="match status" value="1"/>
</dbReference>
<feature type="signal peptide" evidence="5">
    <location>
        <begin position="1"/>
        <end position="21"/>
    </location>
</feature>
<dbReference type="Pfam" id="PF01979">
    <property type="entry name" value="Amidohydro_1"/>
    <property type="match status" value="1"/>
</dbReference>
<evidence type="ECO:0000313" key="8">
    <source>
        <dbReference type="Proteomes" id="UP000800096"/>
    </source>
</evidence>
<dbReference type="PANTHER" id="PTHR11271:SF37">
    <property type="entry name" value="FAMILY PROTEIN, PUTATIVE (AFU_ORTHOLOGUE AFUA_4G00460)-RELATED"/>
    <property type="match status" value="1"/>
</dbReference>
<dbReference type="Gene3D" id="2.30.40.10">
    <property type="entry name" value="Urease, subunit C, domain 1"/>
    <property type="match status" value="1"/>
</dbReference>
<keyword evidence="2" id="KW-0479">Metal-binding</keyword>
<dbReference type="InterPro" id="IPR032466">
    <property type="entry name" value="Metal_Hydrolase"/>
</dbReference>
<evidence type="ECO:0000256" key="1">
    <source>
        <dbReference type="ARBA" id="ARBA00001947"/>
    </source>
</evidence>
<dbReference type="GO" id="GO:0046872">
    <property type="term" value="F:metal ion binding"/>
    <property type="evidence" value="ECO:0007669"/>
    <property type="project" value="UniProtKB-KW"/>
</dbReference>
<organism evidence="7 8">
    <name type="scientific">Ampelomyces quisqualis</name>
    <name type="common">Powdery mildew agent</name>
    <dbReference type="NCBI Taxonomy" id="50730"/>
    <lineage>
        <taxon>Eukaryota</taxon>
        <taxon>Fungi</taxon>
        <taxon>Dikarya</taxon>
        <taxon>Ascomycota</taxon>
        <taxon>Pezizomycotina</taxon>
        <taxon>Dothideomycetes</taxon>
        <taxon>Pleosporomycetidae</taxon>
        <taxon>Pleosporales</taxon>
        <taxon>Pleosporineae</taxon>
        <taxon>Phaeosphaeriaceae</taxon>
        <taxon>Ampelomyces</taxon>
    </lineage>
</organism>
<keyword evidence="4" id="KW-0862">Zinc</keyword>
<dbReference type="InterPro" id="IPR006680">
    <property type="entry name" value="Amidohydro-rel"/>
</dbReference>
<evidence type="ECO:0000256" key="3">
    <source>
        <dbReference type="ARBA" id="ARBA00022801"/>
    </source>
</evidence>
<name>A0A6A5QWJ2_AMPQU</name>
<dbReference type="EMBL" id="ML979134">
    <property type="protein sequence ID" value="KAF1918237.1"/>
    <property type="molecule type" value="Genomic_DNA"/>
</dbReference>
<comment type="cofactor">
    <cofactor evidence="1">
        <name>Zn(2+)</name>
        <dbReference type="ChEBI" id="CHEBI:29105"/>
    </cofactor>
</comment>
<protein>
    <recommendedName>
        <fullName evidence="6">Amidohydrolase-related domain-containing protein</fullName>
    </recommendedName>
</protein>
<reference evidence="7" key="1">
    <citation type="journal article" date="2020" name="Stud. Mycol.">
        <title>101 Dothideomycetes genomes: a test case for predicting lifestyles and emergence of pathogens.</title>
        <authorList>
            <person name="Haridas S."/>
            <person name="Albert R."/>
            <person name="Binder M."/>
            <person name="Bloem J."/>
            <person name="Labutti K."/>
            <person name="Salamov A."/>
            <person name="Andreopoulos B."/>
            <person name="Baker S."/>
            <person name="Barry K."/>
            <person name="Bills G."/>
            <person name="Bluhm B."/>
            <person name="Cannon C."/>
            <person name="Castanera R."/>
            <person name="Culley D."/>
            <person name="Daum C."/>
            <person name="Ezra D."/>
            <person name="Gonzalez J."/>
            <person name="Henrissat B."/>
            <person name="Kuo A."/>
            <person name="Liang C."/>
            <person name="Lipzen A."/>
            <person name="Lutzoni F."/>
            <person name="Magnuson J."/>
            <person name="Mondo S."/>
            <person name="Nolan M."/>
            <person name="Ohm R."/>
            <person name="Pangilinan J."/>
            <person name="Park H.-J."/>
            <person name="Ramirez L."/>
            <person name="Alfaro M."/>
            <person name="Sun H."/>
            <person name="Tritt A."/>
            <person name="Yoshinaga Y."/>
            <person name="Zwiers L.-H."/>
            <person name="Turgeon B."/>
            <person name="Goodwin S."/>
            <person name="Spatafora J."/>
            <person name="Crous P."/>
            <person name="Grigoriev I."/>
        </authorList>
    </citation>
    <scope>NUCLEOTIDE SEQUENCE</scope>
    <source>
        <strain evidence="7">HMLAC05119</strain>
    </source>
</reference>
<dbReference type="SUPFAM" id="SSF51556">
    <property type="entry name" value="Metallo-dependent hydrolases"/>
    <property type="match status" value="1"/>
</dbReference>
<keyword evidence="5" id="KW-0732">Signal</keyword>
<sequence>MHFSTGSVLALASQAVATVHAASVLFTDATIITFSSDTSRTEVLHGSSLLVEGDRISRIYNGTTPTSYPDGTEIVNATGKIISPGFINTHQHLWQTAFKTIASNTTLAEYFQRYGEFGPSIQHFTAEDKYLGQLTGSLEMLNSGTTTVLDHAHGDSSNETADAIFQATIDSQLRTYHAFAIHSLANNYSTDEQMSKLVSLSNDPRLSNTSLVSVGLAYDAFDTTDPETLQDLWSIVRTHNLSVVTTHTLGGPWIIGNKPSTLHAAGWLNTSVPVIFSHASFIDSADIAALRSTNQYISTTPESEMHYGHTHPVANLIQDQASMGVDTHFTYSADMISQARLWLQSLRRARFEETLQHRFQIPTNNPMTAHQAFHLITRAGALALRNPHIGAIAPGMLADIAVFDAQSPNMLGCNDAVAALVLHSHPGDVEAVMVGGRWVKKDGKLVFAGYEGVKRRFVASARKIQGVWEGMEWGRVDEGGVWMNATVFGEVREVDVLSGEGTGY</sequence>
<evidence type="ECO:0000259" key="6">
    <source>
        <dbReference type="Pfam" id="PF01979"/>
    </source>
</evidence>
<keyword evidence="8" id="KW-1185">Reference proteome</keyword>
<dbReference type="Gene3D" id="3.20.20.140">
    <property type="entry name" value="Metal-dependent hydrolases"/>
    <property type="match status" value="1"/>
</dbReference>
<evidence type="ECO:0000256" key="2">
    <source>
        <dbReference type="ARBA" id="ARBA00022723"/>
    </source>
</evidence>
<dbReference type="SUPFAM" id="SSF51338">
    <property type="entry name" value="Composite domain of metallo-dependent hydrolases"/>
    <property type="match status" value="1"/>
</dbReference>
<accession>A0A6A5QWJ2</accession>